<proteinExistence type="predicted"/>
<protein>
    <submittedName>
        <fullName evidence="2">Uncharacterized protein</fullName>
    </submittedName>
</protein>
<dbReference type="AlphaFoldDB" id="A0A915IUA8"/>
<keyword evidence="1" id="KW-1185">Reference proteome</keyword>
<name>A0A915IUA8_ROMCU</name>
<reference evidence="2" key="1">
    <citation type="submission" date="2022-11" db="UniProtKB">
        <authorList>
            <consortium name="WormBaseParasite"/>
        </authorList>
    </citation>
    <scope>IDENTIFICATION</scope>
</reference>
<dbReference type="Proteomes" id="UP000887565">
    <property type="component" value="Unplaced"/>
</dbReference>
<dbReference type="WBParaSite" id="nRc.2.0.1.t17643-RA">
    <property type="protein sequence ID" value="nRc.2.0.1.t17643-RA"/>
    <property type="gene ID" value="nRc.2.0.1.g17643"/>
</dbReference>
<sequence>MNGELLIGNVNAEIFARRNVVVEFDPSVEGKSVRAGPGLQNRSSLHSSHAILVVARFFEIGSIYDKPILAFFPPSCVQYLISSLINRQMVNNSSATDTKKHPYFACKVSQQNLCFGF</sequence>
<accession>A0A915IUA8</accession>
<evidence type="ECO:0000313" key="2">
    <source>
        <dbReference type="WBParaSite" id="nRc.2.0.1.t17643-RA"/>
    </source>
</evidence>
<organism evidence="1 2">
    <name type="scientific">Romanomermis culicivorax</name>
    <name type="common">Nematode worm</name>
    <dbReference type="NCBI Taxonomy" id="13658"/>
    <lineage>
        <taxon>Eukaryota</taxon>
        <taxon>Metazoa</taxon>
        <taxon>Ecdysozoa</taxon>
        <taxon>Nematoda</taxon>
        <taxon>Enoplea</taxon>
        <taxon>Dorylaimia</taxon>
        <taxon>Mermithida</taxon>
        <taxon>Mermithoidea</taxon>
        <taxon>Mermithidae</taxon>
        <taxon>Romanomermis</taxon>
    </lineage>
</organism>
<evidence type="ECO:0000313" key="1">
    <source>
        <dbReference type="Proteomes" id="UP000887565"/>
    </source>
</evidence>